<dbReference type="AlphaFoldDB" id="A0A284RCV0"/>
<reference evidence="2" key="1">
    <citation type="journal article" date="2017" name="Nat. Ecol. Evol.">
        <title>Genome expansion and lineage-specific genetic innovations in the forest pathogenic fungi Armillaria.</title>
        <authorList>
            <person name="Sipos G."/>
            <person name="Prasanna A.N."/>
            <person name="Walter M.C."/>
            <person name="O'Connor E."/>
            <person name="Balint B."/>
            <person name="Krizsan K."/>
            <person name="Kiss B."/>
            <person name="Hess J."/>
            <person name="Varga T."/>
            <person name="Slot J."/>
            <person name="Riley R."/>
            <person name="Boka B."/>
            <person name="Rigling D."/>
            <person name="Barry K."/>
            <person name="Lee J."/>
            <person name="Mihaltcheva S."/>
            <person name="LaButti K."/>
            <person name="Lipzen A."/>
            <person name="Waldron R."/>
            <person name="Moloney N.M."/>
            <person name="Sperisen C."/>
            <person name="Kredics L."/>
            <person name="Vagvoelgyi C."/>
            <person name="Patrignani A."/>
            <person name="Fitzpatrick D."/>
            <person name="Nagy I."/>
            <person name="Doyle S."/>
            <person name="Anderson J.B."/>
            <person name="Grigoriev I.V."/>
            <person name="Gueldener U."/>
            <person name="Muensterkoetter M."/>
            <person name="Nagy L.G."/>
        </authorList>
    </citation>
    <scope>NUCLEOTIDE SEQUENCE [LARGE SCALE GENOMIC DNA]</scope>
    <source>
        <strain evidence="2">C18/9</strain>
    </source>
</reference>
<evidence type="ECO:0000313" key="2">
    <source>
        <dbReference type="Proteomes" id="UP000219338"/>
    </source>
</evidence>
<keyword evidence="2" id="KW-1185">Reference proteome</keyword>
<dbReference type="OrthoDB" id="10493202at2759"/>
<accession>A0A284RCV0</accession>
<name>A0A284RCV0_ARMOS</name>
<proteinExistence type="predicted"/>
<sequence length="83" mass="9097">MSRLTTVAYTLNHCPSDLDENAERTVGFWRSPTSRCRYRCGAVLLTLSAVCPWPVTEAIAELPNDLDIGPAVASWTALSKDQS</sequence>
<evidence type="ECO:0000313" key="1">
    <source>
        <dbReference type="EMBL" id="SJL06564.1"/>
    </source>
</evidence>
<dbReference type="EMBL" id="FUEG01000007">
    <property type="protein sequence ID" value="SJL06564.1"/>
    <property type="molecule type" value="Genomic_DNA"/>
</dbReference>
<gene>
    <name evidence="1" type="ORF">ARMOST_09905</name>
</gene>
<organism evidence="1 2">
    <name type="scientific">Armillaria ostoyae</name>
    <name type="common">Armillaria root rot fungus</name>
    <dbReference type="NCBI Taxonomy" id="47428"/>
    <lineage>
        <taxon>Eukaryota</taxon>
        <taxon>Fungi</taxon>
        <taxon>Dikarya</taxon>
        <taxon>Basidiomycota</taxon>
        <taxon>Agaricomycotina</taxon>
        <taxon>Agaricomycetes</taxon>
        <taxon>Agaricomycetidae</taxon>
        <taxon>Agaricales</taxon>
        <taxon>Marasmiineae</taxon>
        <taxon>Physalacriaceae</taxon>
        <taxon>Armillaria</taxon>
    </lineage>
</organism>
<dbReference type="Proteomes" id="UP000219338">
    <property type="component" value="Unassembled WGS sequence"/>
</dbReference>
<protein>
    <submittedName>
        <fullName evidence="1">Uncharacterized protein</fullName>
    </submittedName>
</protein>